<dbReference type="PANTHER" id="PTHR11803:SF39">
    <property type="entry name" value="2-IMINOBUTANOATE_2-IMINOPROPANOATE DEAMINASE"/>
    <property type="match status" value="1"/>
</dbReference>
<comment type="similarity">
    <text evidence="1">Belongs to the RutC family.</text>
</comment>
<evidence type="ECO:0000313" key="3">
    <source>
        <dbReference type="Proteomes" id="UP001168528"/>
    </source>
</evidence>
<protein>
    <submittedName>
        <fullName evidence="2">Rid family detoxifying hydrolase</fullName>
    </submittedName>
</protein>
<evidence type="ECO:0000256" key="1">
    <source>
        <dbReference type="ARBA" id="ARBA00010552"/>
    </source>
</evidence>
<dbReference type="RefSeq" id="WP_378410660.1">
    <property type="nucleotide sequence ID" value="NZ_JBHSMY010000115.1"/>
</dbReference>
<dbReference type="EMBL" id="JAUKPO010000047">
    <property type="protein sequence ID" value="MDO1451222.1"/>
    <property type="molecule type" value="Genomic_DNA"/>
</dbReference>
<proteinExistence type="inferred from homology"/>
<dbReference type="CDD" id="cd00448">
    <property type="entry name" value="YjgF_YER057c_UK114_family"/>
    <property type="match status" value="1"/>
</dbReference>
<dbReference type="InterPro" id="IPR035959">
    <property type="entry name" value="RutC-like_sf"/>
</dbReference>
<accession>A0ABT8RGI4</accession>
<name>A0ABT8RGI4_9BACT</name>
<dbReference type="InterPro" id="IPR006056">
    <property type="entry name" value="RidA"/>
</dbReference>
<comment type="caution">
    <text evidence="2">The sequence shown here is derived from an EMBL/GenBank/DDBJ whole genome shotgun (WGS) entry which is preliminary data.</text>
</comment>
<dbReference type="InterPro" id="IPR006175">
    <property type="entry name" value="YjgF/YER057c/UK114"/>
</dbReference>
<organism evidence="2 3">
    <name type="scientific">Rhodocytophaga aerolata</name>
    <dbReference type="NCBI Taxonomy" id="455078"/>
    <lineage>
        <taxon>Bacteria</taxon>
        <taxon>Pseudomonadati</taxon>
        <taxon>Bacteroidota</taxon>
        <taxon>Cytophagia</taxon>
        <taxon>Cytophagales</taxon>
        <taxon>Rhodocytophagaceae</taxon>
        <taxon>Rhodocytophaga</taxon>
    </lineage>
</organism>
<keyword evidence="3" id="KW-1185">Reference proteome</keyword>
<dbReference type="Pfam" id="PF01042">
    <property type="entry name" value="Ribonuc_L-PSP"/>
    <property type="match status" value="1"/>
</dbReference>
<dbReference type="Proteomes" id="UP001168528">
    <property type="component" value="Unassembled WGS sequence"/>
</dbReference>
<evidence type="ECO:0000313" key="2">
    <source>
        <dbReference type="EMBL" id="MDO1451222.1"/>
    </source>
</evidence>
<dbReference type="PANTHER" id="PTHR11803">
    <property type="entry name" value="2-IMINOBUTANOATE/2-IMINOPROPANOATE DEAMINASE RIDA"/>
    <property type="match status" value="1"/>
</dbReference>
<gene>
    <name evidence="2" type="ORF">Q0590_33420</name>
</gene>
<dbReference type="SUPFAM" id="SSF55298">
    <property type="entry name" value="YjgF-like"/>
    <property type="match status" value="1"/>
</dbReference>
<keyword evidence="2" id="KW-0378">Hydrolase</keyword>
<dbReference type="GO" id="GO:0016787">
    <property type="term" value="F:hydrolase activity"/>
    <property type="evidence" value="ECO:0007669"/>
    <property type="project" value="UniProtKB-KW"/>
</dbReference>
<reference evidence="2" key="1">
    <citation type="submission" date="2023-07" db="EMBL/GenBank/DDBJ databases">
        <title>The genome sequence of Rhodocytophaga aerolata KACC 12507.</title>
        <authorList>
            <person name="Zhang X."/>
        </authorList>
    </citation>
    <scope>NUCLEOTIDE SEQUENCE</scope>
    <source>
        <strain evidence="2">KACC 12507</strain>
    </source>
</reference>
<sequence>MYFILSTALSACNLTKTRAKTAILTKLAPAPIGPYSQAIQKGNIVFVSGQIAINPVTNILDTTNIRQETRQVMDNIKAILQQADMDFTQVVKTTIYLTDINTFSQVNEIYGTYMPTVAPARETVEVRNLPRGAHIEISVIAIAD</sequence>
<dbReference type="NCBIfam" id="TIGR00004">
    <property type="entry name" value="Rid family detoxifying hydrolase"/>
    <property type="match status" value="1"/>
</dbReference>
<dbReference type="Gene3D" id="3.30.1330.40">
    <property type="entry name" value="RutC-like"/>
    <property type="match status" value="1"/>
</dbReference>